<accession>A4U299</accession>
<protein>
    <submittedName>
        <fullName evidence="2">Uncharacterized protein</fullName>
    </submittedName>
</protein>
<dbReference type="AlphaFoldDB" id="A4U299"/>
<reference evidence="2" key="1">
    <citation type="journal article" date="2007" name="J. Bacteriol.">
        <title>Comparative genome analysis of four magnetotactic bacteria reveals a complex set of group-specific genes implicated in magnetosome biomineralization and function.</title>
        <authorList>
            <person name="Richter M."/>
            <person name="Kube M."/>
            <person name="Bazylinski D.A."/>
            <person name="Lombardot T."/>
            <person name="Gloeckner F.O."/>
            <person name="Reinhardt R."/>
            <person name="Schueler D."/>
        </authorList>
    </citation>
    <scope>NUCLEOTIDE SEQUENCE</scope>
    <source>
        <strain evidence="2">MSR-1</strain>
    </source>
</reference>
<organism evidence="2">
    <name type="scientific">Magnetospirillum gryphiswaldense</name>
    <dbReference type="NCBI Taxonomy" id="55518"/>
    <lineage>
        <taxon>Bacteria</taxon>
        <taxon>Pseudomonadati</taxon>
        <taxon>Pseudomonadota</taxon>
        <taxon>Alphaproteobacteria</taxon>
        <taxon>Rhodospirillales</taxon>
        <taxon>Rhodospirillaceae</taxon>
        <taxon>Magnetospirillum</taxon>
    </lineage>
</organism>
<feature type="region of interest" description="Disordered" evidence="1">
    <location>
        <begin position="210"/>
        <end position="259"/>
    </location>
</feature>
<evidence type="ECO:0000313" key="2">
    <source>
        <dbReference type="EMBL" id="CAM77006.1"/>
    </source>
</evidence>
<name>A4U299_9PROT</name>
<sequence length="414" mass="45858">MGNSMRSTTAIDHAAVVRKINATLQGPVVEVLAELVPEVRHLPKRNALEAILDDVELLDRCFQAFRSNPEQFRHLLIDRRKVAVDDAEALLECGRSLDQVVAMVVRTAAKRHFRSRLDGTAKTLRQRPRRQAQRGLLARLRALLSLAETQSTGTRPKSRGEILYLAFQDYLRHDWQVPIIPEYCLMSPGMVRRLGPRLLDYRLAEDIRRLRADPDNPPPPTPVVEVNENAQGRPGYQLPDVLDSGRKGKPTPISTADKRVSDGMAPLLTDIVKTDDKDRRARLSDILTADGKRLKANAFTMTLLDPKVRALLPNAEQTVRVTGILGAVNGLVGKMLVGELGFRTDQLAVFVMAAHGALGDDRFNKAFGLPGRPDYVGKMVERAKAADISQSSELKTIADFVTTMFAAAEAAQKR</sequence>
<evidence type="ECO:0000256" key="1">
    <source>
        <dbReference type="SAM" id="MobiDB-lite"/>
    </source>
</evidence>
<gene>
    <name evidence="2" type="ORF">MGR_2589</name>
</gene>
<dbReference type="EMBL" id="CU459003">
    <property type="protein sequence ID" value="CAM77006.1"/>
    <property type="molecule type" value="Genomic_DNA"/>
</dbReference>
<proteinExistence type="predicted"/>